<evidence type="ECO:0000313" key="8">
    <source>
        <dbReference type="Proteomes" id="UP000179797"/>
    </source>
</evidence>
<evidence type="ECO:0000256" key="5">
    <source>
        <dbReference type="ARBA" id="ARBA00047925"/>
    </source>
</evidence>
<reference evidence="7 8" key="1">
    <citation type="journal article" date="2012" name="Int. J. Syst. Evol. Microbiol.">
        <title>Flammeovirga pacifica sp. nov., isolated from deep-sea sediment.</title>
        <authorList>
            <person name="Xu H."/>
            <person name="Fu Y."/>
            <person name="Yang N."/>
            <person name="Ding Z."/>
            <person name="Lai Q."/>
            <person name="Zeng R."/>
        </authorList>
    </citation>
    <scope>NUCLEOTIDE SEQUENCE [LARGE SCALE GENOMIC DNA]</scope>
    <source>
        <strain evidence="8">DSM 24597 / LMG 26175 / WPAGA1</strain>
    </source>
</reference>
<dbReference type="Proteomes" id="UP000179797">
    <property type="component" value="Unassembled WGS sequence"/>
</dbReference>
<dbReference type="PANTHER" id="PTHR20275:SF0">
    <property type="entry name" value="NAD KINASE"/>
    <property type="match status" value="1"/>
</dbReference>
<comment type="catalytic activity">
    <reaction evidence="5 6">
        <text>NAD(+) + ATP = ADP + NADP(+) + H(+)</text>
        <dbReference type="Rhea" id="RHEA:18629"/>
        <dbReference type="ChEBI" id="CHEBI:15378"/>
        <dbReference type="ChEBI" id="CHEBI:30616"/>
        <dbReference type="ChEBI" id="CHEBI:57540"/>
        <dbReference type="ChEBI" id="CHEBI:58349"/>
        <dbReference type="ChEBI" id="CHEBI:456216"/>
        <dbReference type="EC" id="2.7.1.23"/>
    </reaction>
</comment>
<dbReference type="EC" id="2.7.1.23" evidence="6"/>
<gene>
    <name evidence="6" type="primary">nadK</name>
    <name evidence="7" type="ORF">NH26_09805</name>
</gene>
<comment type="caution">
    <text evidence="7">The sequence shown here is derived from an EMBL/GenBank/DDBJ whole genome shotgun (WGS) entry which is preliminary data.</text>
</comment>
<evidence type="ECO:0000313" key="7">
    <source>
        <dbReference type="EMBL" id="OHX66631.1"/>
    </source>
</evidence>
<keyword evidence="6" id="KW-0547">Nucleotide-binding</keyword>
<dbReference type="GO" id="GO:0003951">
    <property type="term" value="F:NAD+ kinase activity"/>
    <property type="evidence" value="ECO:0007669"/>
    <property type="project" value="UniProtKB-UniRule"/>
</dbReference>
<dbReference type="GO" id="GO:0051287">
    <property type="term" value="F:NAD binding"/>
    <property type="evidence" value="ECO:0007669"/>
    <property type="project" value="UniProtKB-ARBA"/>
</dbReference>
<keyword evidence="3 6" id="KW-0521">NADP</keyword>
<dbReference type="Gene3D" id="3.40.50.10330">
    <property type="entry name" value="Probable inorganic polyphosphate/atp-NAD kinase, domain 1"/>
    <property type="match status" value="1"/>
</dbReference>
<dbReference type="GO" id="GO:0005737">
    <property type="term" value="C:cytoplasm"/>
    <property type="evidence" value="ECO:0007669"/>
    <property type="project" value="UniProtKB-SubCell"/>
</dbReference>
<dbReference type="HAMAP" id="MF_00361">
    <property type="entry name" value="NAD_kinase"/>
    <property type="match status" value="1"/>
</dbReference>
<keyword evidence="8" id="KW-1185">Reference proteome</keyword>
<dbReference type="InterPro" id="IPR017437">
    <property type="entry name" value="ATP-NAD_kinase_PpnK-typ_C"/>
</dbReference>
<dbReference type="GO" id="GO:0019674">
    <property type="term" value="P:NAD+ metabolic process"/>
    <property type="evidence" value="ECO:0007669"/>
    <property type="project" value="InterPro"/>
</dbReference>
<keyword evidence="4 6" id="KW-0520">NAD</keyword>
<dbReference type="Pfam" id="PF01513">
    <property type="entry name" value="NAD_kinase"/>
    <property type="match status" value="1"/>
</dbReference>
<dbReference type="EMBL" id="JRYR02000001">
    <property type="protein sequence ID" value="OHX66631.1"/>
    <property type="molecule type" value="Genomic_DNA"/>
</dbReference>
<name>A0A1S1Z054_FLAPC</name>
<dbReference type="Gene3D" id="2.60.200.30">
    <property type="entry name" value="Probable inorganic polyphosphate/atp-NAD kinase, domain 2"/>
    <property type="match status" value="1"/>
</dbReference>
<proteinExistence type="inferred from homology"/>
<comment type="cofactor">
    <cofactor evidence="6">
        <name>a divalent metal cation</name>
        <dbReference type="ChEBI" id="CHEBI:60240"/>
    </cofactor>
</comment>
<dbReference type="GO" id="GO:0006741">
    <property type="term" value="P:NADP+ biosynthetic process"/>
    <property type="evidence" value="ECO:0007669"/>
    <property type="project" value="UniProtKB-UniRule"/>
</dbReference>
<keyword evidence="6" id="KW-0067">ATP-binding</keyword>
<comment type="function">
    <text evidence="6">Involved in the regulation of the intracellular balance of NAD and NADP, and is a key enzyme in the biosynthesis of NADP. Catalyzes specifically the phosphorylation on 2'-hydroxyl of the adenosine moiety of NAD to yield NADP.</text>
</comment>
<feature type="binding site" evidence="6">
    <location>
        <begin position="44"/>
        <end position="45"/>
    </location>
    <ligand>
        <name>NAD(+)</name>
        <dbReference type="ChEBI" id="CHEBI:57540"/>
    </ligand>
</feature>
<feature type="binding site" evidence="6">
    <location>
        <begin position="156"/>
        <end position="161"/>
    </location>
    <ligand>
        <name>NAD(+)</name>
        <dbReference type="ChEBI" id="CHEBI:57540"/>
    </ligand>
</feature>
<protein>
    <recommendedName>
        <fullName evidence="6">NAD kinase</fullName>
        <ecNumber evidence="6">2.7.1.23</ecNumber>
    </recommendedName>
    <alternativeName>
        <fullName evidence="6">ATP-dependent NAD kinase</fullName>
    </alternativeName>
</protein>
<comment type="subcellular location">
    <subcellularLocation>
        <location evidence="6">Cytoplasm</location>
    </subcellularLocation>
</comment>
<organism evidence="7 8">
    <name type="scientific">Flammeovirga pacifica</name>
    <dbReference type="NCBI Taxonomy" id="915059"/>
    <lineage>
        <taxon>Bacteria</taxon>
        <taxon>Pseudomonadati</taxon>
        <taxon>Bacteroidota</taxon>
        <taxon>Cytophagia</taxon>
        <taxon>Cytophagales</taxon>
        <taxon>Flammeovirgaceae</taxon>
        <taxon>Flammeovirga</taxon>
    </lineage>
</organism>
<dbReference type="AlphaFoldDB" id="A0A1S1Z054"/>
<comment type="caution">
    <text evidence="6">Lacks conserved residue(s) required for the propagation of feature annotation.</text>
</comment>
<feature type="active site" description="Proton acceptor" evidence="6">
    <location>
        <position position="44"/>
    </location>
</feature>
<accession>A0A1S1Z054</accession>
<dbReference type="RefSeq" id="WP_044221227.1">
    <property type="nucleotide sequence ID" value="NZ_JRYR02000001.1"/>
</dbReference>
<dbReference type="STRING" id="915059.NH26_09805"/>
<evidence type="ECO:0000256" key="1">
    <source>
        <dbReference type="ARBA" id="ARBA00022679"/>
    </source>
</evidence>
<keyword evidence="6" id="KW-0963">Cytoplasm</keyword>
<dbReference type="NCBIfam" id="NF003406">
    <property type="entry name" value="PRK04761.1"/>
    <property type="match status" value="1"/>
</dbReference>
<dbReference type="GO" id="GO:0046872">
    <property type="term" value="F:metal ion binding"/>
    <property type="evidence" value="ECO:0007669"/>
    <property type="project" value="UniProtKB-UniRule"/>
</dbReference>
<feature type="binding site" evidence="6">
    <location>
        <begin position="115"/>
        <end position="116"/>
    </location>
    <ligand>
        <name>NAD(+)</name>
        <dbReference type="ChEBI" id="CHEBI:57540"/>
    </ligand>
</feature>
<dbReference type="InterPro" id="IPR002504">
    <property type="entry name" value="NADK"/>
</dbReference>
<keyword evidence="2 6" id="KW-0418">Kinase</keyword>
<dbReference type="GO" id="GO:0005524">
    <property type="term" value="F:ATP binding"/>
    <property type="evidence" value="ECO:0007669"/>
    <property type="project" value="UniProtKB-KW"/>
</dbReference>
<comment type="similarity">
    <text evidence="6">Belongs to the NAD kinase family.</text>
</comment>
<keyword evidence="1 6" id="KW-0808">Transferase</keyword>
<evidence type="ECO:0000256" key="3">
    <source>
        <dbReference type="ARBA" id="ARBA00022857"/>
    </source>
</evidence>
<dbReference type="InterPro" id="IPR016064">
    <property type="entry name" value="NAD/diacylglycerol_kinase_sf"/>
</dbReference>
<evidence type="ECO:0000256" key="6">
    <source>
        <dbReference type="HAMAP-Rule" id="MF_00361"/>
    </source>
</evidence>
<dbReference type="SUPFAM" id="SSF111331">
    <property type="entry name" value="NAD kinase/diacylglycerol kinase-like"/>
    <property type="match status" value="1"/>
</dbReference>
<feature type="binding site" evidence="6">
    <location>
        <position position="153"/>
    </location>
    <ligand>
        <name>NAD(+)</name>
        <dbReference type="ChEBI" id="CHEBI:57540"/>
    </ligand>
</feature>
<dbReference type="InterPro" id="IPR017438">
    <property type="entry name" value="ATP-NAD_kinase_N"/>
</dbReference>
<sequence>MKYQKLAFLKSGSPKSDEAFQLLTSVHKNYAVDEADVVVALGGDGFLLQVLHTYPDLDKPVFGMNRGTLGFLLNEYKDDVDLLERINNSQDVHLCPISVDIEDDKGEHFHYKAYNEVSVIRYSGQSANLEISVNGKVALDMLNADGVLVATPAGSTAYNFSAHGPIIPLNANLLALTPVSPFRPRRWKGALLPNDVVIEIKNLDPQKRPIGAAADAKEVKNAVHVKVWQDNRDTRHLLFDKDQSLEDRILKEQFSI</sequence>
<evidence type="ECO:0000256" key="4">
    <source>
        <dbReference type="ARBA" id="ARBA00023027"/>
    </source>
</evidence>
<feature type="binding site" evidence="6">
    <location>
        <position position="145"/>
    </location>
    <ligand>
        <name>NAD(+)</name>
        <dbReference type="ChEBI" id="CHEBI:57540"/>
    </ligand>
</feature>
<dbReference type="PANTHER" id="PTHR20275">
    <property type="entry name" value="NAD KINASE"/>
    <property type="match status" value="1"/>
</dbReference>
<dbReference type="Pfam" id="PF20143">
    <property type="entry name" value="NAD_kinase_C"/>
    <property type="match status" value="1"/>
</dbReference>
<evidence type="ECO:0000256" key="2">
    <source>
        <dbReference type="ARBA" id="ARBA00022777"/>
    </source>
</evidence>